<organism evidence="1 2">
    <name type="scientific">Sutcliffiella cohnii</name>
    <dbReference type="NCBI Taxonomy" id="33932"/>
    <lineage>
        <taxon>Bacteria</taxon>
        <taxon>Bacillati</taxon>
        <taxon>Bacillota</taxon>
        <taxon>Bacilli</taxon>
        <taxon>Bacillales</taxon>
        <taxon>Bacillaceae</taxon>
        <taxon>Sutcliffiella</taxon>
    </lineage>
</organism>
<reference evidence="1 2" key="1">
    <citation type="submission" date="2016-12" db="EMBL/GenBank/DDBJ databases">
        <title>The whole genome sequencing and assembly of Bacillus cohnii DSM 6307T strain.</title>
        <authorList>
            <person name="Lee Y.-J."/>
            <person name="Yi H."/>
            <person name="Bahn Y.-S."/>
            <person name="Kim J.F."/>
            <person name="Lee D.-W."/>
        </authorList>
    </citation>
    <scope>NUCLEOTIDE SEQUENCE [LARGE SCALE GENOMIC DNA]</scope>
    <source>
        <strain evidence="1 2">DSM 6307</strain>
    </source>
</reference>
<dbReference type="EMBL" id="CP018866">
    <property type="protein sequence ID" value="AST94155.1"/>
    <property type="molecule type" value="Genomic_DNA"/>
</dbReference>
<dbReference type="RefSeq" id="WP_066415714.1">
    <property type="nucleotide sequence ID" value="NZ_CP018866.1"/>
</dbReference>
<name>A0A223KXE9_9BACI</name>
<protein>
    <submittedName>
        <fullName evidence="1">Uncharacterized protein</fullName>
    </submittedName>
</protein>
<proteinExistence type="predicted"/>
<dbReference type="Proteomes" id="UP000215224">
    <property type="component" value="Chromosome"/>
</dbReference>
<dbReference type="KEGG" id="bcoh:BC6307_24395"/>
<accession>A0A223KXE9</accession>
<evidence type="ECO:0000313" key="2">
    <source>
        <dbReference type="Proteomes" id="UP000215224"/>
    </source>
</evidence>
<dbReference type="AlphaFoldDB" id="A0A223KXE9"/>
<dbReference type="STRING" id="1314751.GCA_001591425_02135"/>
<sequence length="87" mass="10044">MGHYFSGVDKEGKEIVYAHFHSSNYFAIDLYHLLDANDKNGGVSGIFDSAIYTQEQLEKAKRMYKQNLSNERTLCESDIWEANITIY</sequence>
<evidence type="ECO:0000313" key="1">
    <source>
        <dbReference type="EMBL" id="AST94155.1"/>
    </source>
</evidence>
<gene>
    <name evidence="1" type="ORF">BC6307_24395</name>
</gene>
<keyword evidence="2" id="KW-1185">Reference proteome</keyword>